<protein>
    <submittedName>
        <fullName evidence="4">Helix-turn-helix transcriptional regulator</fullName>
    </submittedName>
</protein>
<dbReference type="EMBL" id="JAAHBV010000453">
    <property type="protein sequence ID" value="NER61514.1"/>
    <property type="molecule type" value="Genomic_DNA"/>
</dbReference>
<keyword evidence="6" id="KW-1185">Reference proteome</keyword>
<dbReference type="CDD" id="cd00093">
    <property type="entry name" value="HTH_XRE"/>
    <property type="match status" value="1"/>
</dbReference>
<dbReference type="PANTHER" id="PTHR46797">
    <property type="entry name" value="HTH-TYPE TRANSCRIPTIONAL REGULATOR"/>
    <property type="match status" value="1"/>
</dbReference>
<gene>
    <name evidence="3" type="ORF">G3435_19245</name>
    <name evidence="4" type="ORF">G3436_21275</name>
</gene>
<dbReference type="Proteomes" id="UP000482634">
    <property type="component" value="Unassembled WGS sequence"/>
</dbReference>
<accession>A0A6B3NVD5</accession>
<feature type="domain" description="HTH cro/C1-type" evidence="2">
    <location>
        <begin position="9"/>
        <end position="61"/>
    </location>
</feature>
<comment type="caution">
    <text evidence="4">The sequence shown here is derived from an EMBL/GenBank/DDBJ whole genome shotgun (WGS) entry which is preliminary data.</text>
</comment>
<evidence type="ECO:0000259" key="2">
    <source>
        <dbReference type="PROSITE" id="PS50943"/>
    </source>
</evidence>
<reference evidence="5 6" key="1">
    <citation type="submission" date="2020-02" db="EMBL/GenBank/DDBJ databases">
        <title>Broccoli isolated Pseudomonas sp.</title>
        <authorList>
            <person name="Fujikawa T."/>
            <person name="Sawada H."/>
        </authorList>
    </citation>
    <scope>NUCLEOTIDE SEQUENCE [LARGE SCALE GENOMIC DNA]</scope>
    <source>
        <strain evidence="4 6">MAFF212427</strain>
        <strain evidence="3 5">MAFF212428</strain>
    </source>
</reference>
<sequence length="159" mass="16874">MKPALAAVVRTLRDSLDLSQEGLASAVSQTFLSRIENGHSSPTVDKFAELADALELSPVALMTLILSTRDNIPTSTVLANAAKELEVIEAKVSTSAIAAHLAGMEVLKRPASRPADLAKLRKVLECKKAGLSKAEAARRLGLTRSTVGFLWDRSLPAEG</sequence>
<evidence type="ECO:0000313" key="5">
    <source>
        <dbReference type="Proteomes" id="UP000480410"/>
    </source>
</evidence>
<dbReference type="InterPro" id="IPR010982">
    <property type="entry name" value="Lambda_DNA-bd_dom_sf"/>
</dbReference>
<evidence type="ECO:0000256" key="1">
    <source>
        <dbReference type="ARBA" id="ARBA00023125"/>
    </source>
</evidence>
<dbReference type="InterPro" id="IPR050807">
    <property type="entry name" value="TransReg_Diox_bact_type"/>
</dbReference>
<dbReference type="SMART" id="SM00530">
    <property type="entry name" value="HTH_XRE"/>
    <property type="match status" value="1"/>
</dbReference>
<dbReference type="Pfam" id="PF01381">
    <property type="entry name" value="HTH_3"/>
    <property type="match status" value="1"/>
</dbReference>
<name>A0A6B3NVD5_9PSED</name>
<evidence type="ECO:0000313" key="3">
    <source>
        <dbReference type="EMBL" id="NER61514.1"/>
    </source>
</evidence>
<dbReference type="InterPro" id="IPR001387">
    <property type="entry name" value="Cro/C1-type_HTH"/>
</dbReference>
<proteinExistence type="predicted"/>
<dbReference type="EMBL" id="JAAHBU010000350">
    <property type="protein sequence ID" value="NER65936.1"/>
    <property type="molecule type" value="Genomic_DNA"/>
</dbReference>
<dbReference type="PANTHER" id="PTHR46797:SF1">
    <property type="entry name" value="METHYLPHOSPHONATE SYNTHASE"/>
    <property type="match status" value="1"/>
</dbReference>
<dbReference type="GO" id="GO:0003677">
    <property type="term" value="F:DNA binding"/>
    <property type="evidence" value="ECO:0007669"/>
    <property type="project" value="UniProtKB-KW"/>
</dbReference>
<evidence type="ECO:0000313" key="6">
    <source>
        <dbReference type="Proteomes" id="UP000482634"/>
    </source>
</evidence>
<dbReference type="SUPFAM" id="SSF47413">
    <property type="entry name" value="lambda repressor-like DNA-binding domains"/>
    <property type="match status" value="1"/>
</dbReference>
<dbReference type="Proteomes" id="UP000480410">
    <property type="component" value="Unassembled WGS sequence"/>
</dbReference>
<dbReference type="AlphaFoldDB" id="A0A6B3NVD5"/>
<organism evidence="4 6">
    <name type="scientific">Pseudomonas brassicae</name>
    <dbReference type="NCBI Taxonomy" id="2708063"/>
    <lineage>
        <taxon>Bacteria</taxon>
        <taxon>Pseudomonadati</taxon>
        <taxon>Pseudomonadota</taxon>
        <taxon>Gammaproteobacteria</taxon>
        <taxon>Pseudomonadales</taxon>
        <taxon>Pseudomonadaceae</taxon>
        <taxon>Pseudomonas</taxon>
    </lineage>
</organism>
<dbReference type="GO" id="GO:0003700">
    <property type="term" value="F:DNA-binding transcription factor activity"/>
    <property type="evidence" value="ECO:0007669"/>
    <property type="project" value="TreeGrafter"/>
</dbReference>
<evidence type="ECO:0000313" key="4">
    <source>
        <dbReference type="EMBL" id="NER65936.1"/>
    </source>
</evidence>
<keyword evidence="1" id="KW-0238">DNA-binding</keyword>
<accession>A0A6M0D022</accession>
<dbReference type="Gene3D" id="1.10.260.40">
    <property type="entry name" value="lambda repressor-like DNA-binding domains"/>
    <property type="match status" value="1"/>
</dbReference>
<dbReference type="PROSITE" id="PS50943">
    <property type="entry name" value="HTH_CROC1"/>
    <property type="match status" value="1"/>
</dbReference>
<dbReference type="GO" id="GO:0005829">
    <property type="term" value="C:cytosol"/>
    <property type="evidence" value="ECO:0007669"/>
    <property type="project" value="TreeGrafter"/>
</dbReference>